<accession>A0A1H8UDI9</accession>
<dbReference type="OrthoDB" id="284158at2157"/>
<keyword evidence="3" id="KW-1185">Reference proteome</keyword>
<dbReference type="AlphaFoldDB" id="A0A1H8UDI9"/>
<gene>
    <name evidence="2" type="ORF">SAMN05216388_102714</name>
</gene>
<sequence>MPVPKSEFDDLRSLEFRDPDEVLDDDEMYTVYEIARLFQGLEPGQELDPATEDILLDWTIPWMLDNSEAFVFAEPADDDEPGHYGLATGETPAGETDGADADGE</sequence>
<protein>
    <submittedName>
        <fullName evidence="2">Uncharacterized protein</fullName>
    </submittedName>
</protein>
<name>A0A1H8UDI9_9EURY</name>
<dbReference type="InterPro" id="IPR043867">
    <property type="entry name" value="DUF5827"/>
</dbReference>
<dbReference type="EMBL" id="FOCX01000027">
    <property type="protein sequence ID" value="SEP01332.1"/>
    <property type="molecule type" value="Genomic_DNA"/>
</dbReference>
<evidence type="ECO:0000313" key="2">
    <source>
        <dbReference type="EMBL" id="SEP01332.1"/>
    </source>
</evidence>
<reference evidence="3" key="1">
    <citation type="submission" date="2016-10" db="EMBL/GenBank/DDBJ databases">
        <authorList>
            <person name="Varghese N."/>
            <person name="Submissions S."/>
        </authorList>
    </citation>
    <scope>NUCLEOTIDE SEQUENCE [LARGE SCALE GENOMIC DNA]</scope>
    <source>
        <strain evidence="3">IBRC-M 10043</strain>
    </source>
</reference>
<feature type="region of interest" description="Disordered" evidence="1">
    <location>
        <begin position="75"/>
        <end position="104"/>
    </location>
</feature>
<evidence type="ECO:0000313" key="3">
    <source>
        <dbReference type="Proteomes" id="UP000198775"/>
    </source>
</evidence>
<evidence type="ECO:0000256" key="1">
    <source>
        <dbReference type="SAM" id="MobiDB-lite"/>
    </source>
</evidence>
<organism evidence="2 3">
    <name type="scientific">Halorientalis persicus</name>
    <dbReference type="NCBI Taxonomy" id="1367881"/>
    <lineage>
        <taxon>Archaea</taxon>
        <taxon>Methanobacteriati</taxon>
        <taxon>Methanobacteriota</taxon>
        <taxon>Stenosarchaea group</taxon>
        <taxon>Halobacteria</taxon>
        <taxon>Halobacteriales</taxon>
        <taxon>Haloarculaceae</taxon>
        <taxon>Halorientalis</taxon>
    </lineage>
</organism>
<dbReference type="Pfam" id="PF19145">
    <property type="entry name" value="DUF5827"/>
    <property type="match status" value="1"/>
</dbReference>
<dbReference type="Proteomes" id="UP000198775">
    <property type="component" value="Unassembled WGS sequence"/>
</dbReference>
<dbReference type="RefSeq" id="WP_092663425.1">
    <property type="nucleotide sequence ID" value="NZ_FOCX01000027.1"/>
</dbReference>
<proteinExistence type="predicted"/>